<dbReference type="PANTHER" id="PTHR43401:SF2">
    <property type="entry name" value="L-THREONINE 3-DEHYDROGENASE"/>
    <property type="match status" value="1"/>
</dbReference>
<dbReference type="GO" id="GO:0016491">
    <property type="term" value="F:oxidoreductase activity"/>
    <property type="evidence" value="ECO:0007669"/>
    <property type="project" value="UniProtKB-KW"/>
</dbReference>
<evidence type="ECO:0000256" key="1">
    <source>
        <dbReference type="ARBA" id="ARBA00023002"/>
    </source>
</evidence>
<dbReference type="Gene3D" id="3.40.50.720">
    <property type="entry name" value="NAD(P)-binding Rossmann-like Domain"/>
    <property type="match status" value="1"/>
</dbReference>
<dbReference type="SUPFAM" id="SSF51735">
    <property type="entry name" value="NAD(P)-binding Rossmann-fold domains"/>
    <property type="match status" value="1"/>
</dbReference>
<evidence type="ECO:0008006" key="5">
    <source>
        <dbReference type="Google" id="ProtNLM"/>
    </source>
</evidence>
<comment type="caution">
    <text evidence="4">The sequence shown here is derived from an EMBL/GenBank/DDBJ whole genome shotgun (WGS) entry which is preliminary data.</text>
</comment>
<feature type="domain" description="Alcohol dehydrogenase-like C-terminal" evidence="2">
    <location>
        <begin position="166"/>
        <end position="294"/>
    </location>
</feature>
<keyword evidence="1" id="KW-0560">Oxidoreductase</keyword>
<dbReference type="Pfam" id="PF08240">
    <property type="entry name" value="ADH_N"/>
    <property type="match status" value="1"/>
</dbReference>
<evidence type="ECO:0000313" key="4">
    <source>
        <dbReference type="EMBL" id="GAF69224.1"/>
    </source>
</evidence>
<reference evidence="4" key="1">
    <citation type="journal article" date="2014" name="Front. Microbiol.">
        <title>High frequency of phylogenetically diverse reductive dehalogenase-homologous genes in deep subseafloor sedimentary metagenomes.</title>
        <authorList>
            <person name="Kawai M."/>
            <person name="Futagami T."/>
            <person name="Toyoda A."/>
            <person name="Takaki Y."/>
            <person name="Nishi S."/>
            <person name="Hori S."/>
            <person name="Arai W."/>
            <person name="Tsubouchi T."/>
            <person name="Morono Y."/>
            <person name="Uchiyama I."/>
            <person name="Ito T."/>
            <person name="Fujiyama A."/>
            <person name="Inagaki F."/>
            <person name="Takami H."/>
        </authorList>
    </citation>
    <scope>NUCLEOTIDE SEQUENCE</scope>
    <source>
        <strain evidence="4">Expedition CK06-06</strain>
    </source>
</reference>
<dbReference type="InterPro" id="IPR013149">
    <property type="entry name" value="ADH-like_C"/>
</dbReference>
<dbReference type="PANTHER" id="PTHR43401">
    <property type="entry name" value="L-THREONINE 3-DEHYDROGENASE"/>
    <property type="match status" value="1"/>
</dbReference>
<gene>
    <name evidence="4" type="ORF">S01H1_12607</name>
</gene>
<dbReference type="SUPFAM" id="SSF50129">
    <property type="entry name" value="GroES-like"/>
    <property type="match status" value="1"/>
</dbReference>
<dbReference type="EMBL" id="BARS01006479">
    <property type="protein sequence ID" value="GAF69224.1"/>
    <property type="molecule type" value="Genomic_DNA"/>
</dbReference>
<organism evidence="4">
    <name type="scientific">marine sediment metagenome</name>
    <dbReference type="NCBI Taxonomy" id="412755"/>
    <lineage>
        <taxon>unclassified sequences</taxon>
        <taxon>metagenomes</taxon>
        <taxon>ecological metagenomes</taxon>
    </lineage>
</organism>
<dbReference type="Gene3D" id="3.90.180.10">
    <property type="entry name" value="Medium-chain alcohol dehydrogenases, catalytic domain"/>
    <property type="match status" value="1"/>
</dbReference>
<feature type="domain" description="Alcohol dehydrogenase-like N-terminal" evidence="3">
    <location>
        <begin position="19"/>
        <end position="128"/>
    </location>
</feature>
<dbReference type="InterPro" id="IPR050129">
    <property type="entry name" value="Zn_alcohol_dh"/>
</dbReference>
<dbReference type="InterPro" id="IPR011032">
    <property type="entry name" value="GroES-like_sf"/>
</dbReference>
<evidence type="ECO:0000259" key="3">
    <source>
        <dbReference type="Pfam" id="PF08240"/>
    </source>
</evidence>
<accession>X0RK62</accession>
<dbReference type="InterPro" id="IPR036291">
    <property type="entry name" value="NAD(P)-bd_dom_sf"/>
</dbReference>
<evidence type="ECO:0000259" key="2">
    <source>
        <dbReference type="Pfam" id="PF00107"/>
    </source>
</evidence>
<dbReference type="InterPro" id="IPR013154">
    <property type="entry name" value="ADH-like_N"/>
</dbReference>
<dbReference type="AlphaFoldDB" id="X0RK62"/>
<name>X0RK62_9ZZZZ</name>
<protein>
    <recommendedName>
        <fullName evidence="5">Enoyl reductase (ER) domain-containing protein</fullName>
    </recommendedName>
</protein>
<sequence length="334" mass="36978">MTAPGKIEFRDVPVPKVKEGQVLVKIKRIGICGSDIHVYHGKHPYTSYPVVQGHEVSGEIVKLIDGGSNFKEGDKVTIQPQIVCGRCYSCKHGQNHICDNLKVMGFQATGMASEYFAVDLKKALKLPENISYDHGALVEPLAVAVHALKRGGDIKRRKILILGAGPIGNLVAQAANGMGAQSVMITEISDYRLNIARECGINYCLNSKTQDIGEELINTFGKDKADLILECVGINTTTEQAIANARKGTDIIVVGVFAEKATVDLGLVQDRELRLIGTLMYQEEDYRKAIELIEESKVKLDPIITEHFPFEDYLEAYKYIEEKKDKIMKVMIKL</sequence>
<dbReference type="Pfam" id="PF00107">
    <property type="entry name" value="ADH_zinc_N"/>
    <property type="match status" value="1"/>
</dbReference>
<proteinExistence type="predicted"/>